<name>A0A9E7I0I3_9LILI</name>
<dbReference type="Proteomes" id="UP001055439">
    <property type="component" value="Chromosome 8"/>
</dbReference>
<keyword evidence="2" id="KW-1185">Reference proteome</keyword>
<dbReference type="EMBL" id="CP097510">
    <property type="protein sequence ID" value="URE38898.1"/>
    <property type="molecule type" value="Genomic_DNA"/>
</dbReference>
<proteinExistence type="predicted"/>
<protein>
    <submittedName>
        <fullName evidence="1">Uncharacterized protein</fullName>
    </submittedName>
</protein>
<evidence type="ECO:0000313" key="1">
    <source>
        <dbReference type="EMBL" id="URE38898.1"/>
    </source>
</evidence>
<gene>
    <name evidence="1" type="ORF">MUK42_17894</name>
</gene>
<organism evidence="1 2">
    <name type="scientific">Musa troglodytarum</name>
    <name type="common">fe'i banana</name>
    <dbReference type="NCBI Taxonomy" id="320322"/>
    <lineage>
        <taxon>Eukaryota</taxon>
        <taxon>Viridiplantae</taxon>
        <taxon>Streptophyta</taxon>
        <taxon>Embryophyta</taxon>
        <taxon>Tracheophyta</taxon>
        <taxon>Spermatophyta</taxon>
        <taxon>Magnoliopsida</taxon>
        <taxon>Liliopsida</taxon>
        <taxon>Zingiberales</taxon>
        <taxon>Musaceae</taxon>
        <taxon>Musa</taxon>
    </lineage>
</organism>
<accession>A0A9E7I0I3</accession>
<reference evidence="1" key="1">
    <citation type="submission" date="2022-05" db="EMBL/GenBank/DDBJ databases">
        <title>The Musa troglodytarum L. genome provides insights into the mechanism of non-climacteric behaviour and enrichment of carotenoids.</title>
        <authorList>
            <person name="Wang J."/>
        </authorList>
    </citation>
    <scope>NUCLEOTIDE SEQUENCE</scope>
    <source>
        <tissue evidence="1">Leaf</tissue>
    </source>
</reference>
<evidence type="ECO:0000313" key="2">
    <source>
        <dbReference type="Proteomes" id="UP001055439"/>
    </source>
</evidence>
<dbReference type="AlphaFoldDB" id="A0A9E7I0I3"/>
<sequence>MGGILQNPWKHVLGTRPGLVFVNQFVKPDETLDKAMATNFDSAGAFLTAVPGVNRWVVEHGAKLIWRSYRSILGIADEVTRVNRGSFRKFLICMCYAPLAKRECTVKDWYINACSSSQPKQLIIIVI</sequence>